<organism evidence="1 2">
    <name type="scientific">Enterobacter quasimori</name>
    <dbReference type="NCBI Taxonomy" id="2838947"/>
    <lineage>
        <taxon>Bacteria</taxon>
        <taxon>Pseudomonadati</taxon>
        <taxon>Pseudomonadota</taxon>
        <taxon>Gammaproteobacteria</taxon>
        <taxon>Enterobacterales</taxon>
        <taxon>Enterobacteriaceae</taxon>
        <taxon>Enterobacter</taxon>
    </lineage>
</organism>
<dbReference type="RefSeq" id="WP_148102941.1">
    <property type="nucleotide sequence ID" value="NZ_RXRX01000034.1"/>
</dbReference>
<dbReference type="PRINTS" id="PR00394">
    <property type="entry name" value="RHSPROTEIN"/>
</dbReference>
<dbReference type="PANTHER" id="PTHR32305:SF15">
    <property type="entry name" value="PROTEIN RHSA-RELATED"/>
    <property type="match status" value="1"/>
</dbReference>
<keyword evidence="2" id="KW-1185">Reference proteome</keyword>
<dbReference type="PANTHER" id="PTHR32305">
    <property type="match status" value="1"/>
</dbReference>
<gene>
    <name evidence="1" type="ORF">EKN94_22855</name>
</gene>
<evidence type="ECO:0000313" key="1">
    <source>
        <dbReference type="EMBL" id="RTN16952.1"/>
    </source>
</evidence>
<reference evidence="1 2" key="1">
    <citation type="submission" date="2018-12" db="EMBL/GenBank/DDBJ databases">
        <title>The Batch Genome Submission of Enterobacter spp. strains.</title>
        <authorList>
            <person name="Wei L."/>
            <person name="Wu W."/>
            <person name="Lin J."/>
            <person name="Zhang X."/>
            <person name="Feng Y."/>
            <person name="Zong Z."/>
        </authorList>
    </citation>
    <scope>NUCLEOTIDE SEQUENCE [LARGE SCALE GENOMIC DNA]</scope>
    <source>
        <strain evidence="1 2">WCHEM090044</strain>
    </source>
</reference>
<dbReference type="NCBIfam" id="TIGR03696">
    <property type="entry name" value="Rhs_assc_core"/>
    <property type="match status" value="1"/>
</dbReference>
<dbReference type="InterPro" id="IPR050708">
    <property type="entry name" value="T6SS_VgrG/RHS"/>
</dbReference>
<sequence length="164" mass="18307">EQNLRFAGQYLDRETGLHYNTLRYFLPESGRFSQPDPIGLLGGINLYQYTPNPLSWIDPLGLTKTCSFKNPPKQPLSKSILSAMNKAINGILNGKGIPRLDAGKQKIFQGKGKNAGWAGAKEWEVIKGNNDMRVLTIDLGNGKTKIGFSPDHYDRIFEIIINDE</sequence>
<dbReference type="Proteomes" id="UP000278241">
    <property type="component" value="Unassembled WGS sequence"/>
</dbReference>
<proteinExistence type="predicted"/>
<dbReference type="EMBL" id="RXRX01000034">
    <property type="protein sequence ID" value="RTN16952.1"/>
    <property type="molecule type" value="Genomic_DNA"/>
</dbReference>
<protein>
    <submittedName>
        <fullName evidence="1">RHS repeat-associated core domain-containing protein</fullName>
    </submittedName>
</protein>
<name>A0ABY0ALK2_9ENTR</name>
<dbReference type="InterPro" id="IPR022385">
    <property type="entry name" value="Rhs_assc_core"/>
</dbReference>
<comment type="caution">
    <text evidence="1">The sequence shown here is derived from an EMBL/GenBank/DDBJ whole genome shotgun (WGS) entry which is preliminary data.</text>
</comment>
<dbReference type="Gene3D" id="2.180.10.10">
    <property type="entry name" value="RHS repeat-associated core"/>
    <property type="match status" value="1"/>
</dbReference>
<evidence type="ECO:0000313" key="2">
    <source>
        <dbReference type="Proteomes" id="UP000278241"/>
    </source>
</evidence>
<accession>A0ABY0ALK2</accession>
<feature type="non-terminal residue" evidence="1">
    <location>
        <position position="1"/>
    </location>
</feature>